<protein>
    <submittedName>
        <fullName evidence="1">Uncharacterized protein</fullName>
    </submittedName>
</protein>
<organism evidence="1 2">
    <name type="scientific">Rosa chinensis</name>
    <name type="common">China rose</name>
    <dbReference type="NCBI Taxonomy" id="74649"/>
    <lineage>
        <taxon>Eukaryota</taxon>
        <taxon>Viridiplantae</taxon>
        <taxon>Streptophyta</taxon>
        <taxon>Embryophyta</taxon>
        <taxon>Tracheophyta</taxon>
        <taxon>Spermatophyta</taxon>
        <taxon>Magnoliopsida</taxon>
        <taxon>eudicotyledons</taxon>
        <taxon>Gunneridae</taxon>
        <taxon>Pentapetalae</taxon>
        <taxon>rosids</taxon>
        <taxon>fabids</taxon>
        <taxon>Rosales</taxon>
        <taxon>Rosaceae</taxon>
        <taxon>Rosoideae</taxon>
        <taxon>Rosoideae incertae sedis</taxon>
        <taxon>Rosa</taxon>
    </lineage>
</organism>
<dbReference type="EMBL" id="PDCK01000043">
    <property type="protein sequence ID" value="PRQ35090.1"/>
    <property type="molecule type" value="Genomic_DNA"/>
</dbReference>
<keyword evidence="2" id="KW-1185">Reference proteome</keyword>
<evidence type="ECO:0000313" key="1">
    <source>
        <dbReference type="EMBL" id="PRQ35090.1"/>
    </source>
</evidence>
<sequence length="101" mass="11184">MRVQQNSLQTTNLSVKIVQSRTFWGLSSIPRSSSEGQFRIGYGTFCNSILPRLRFGVELLPRCYTSMPATVVGRRLSIKVQLLAFRSTSSQLNLVGEATSG</sequence>
<reference evidence="1 2" key="1">
    <citation type="journal article" date="2018" name="Nat. Genet.">
        <title>The Rosa genome provides new insights in the design of modern roses.</title>
        <authorList>
            <person name="Bendahmane M."/>
        </authorList>
    </citation>
    <scope>NUCLEOTIDE SEQUENCE [LARGE SCALE GENOMIC DNA]</scope>
    <source>
        <strain evidence="2">cv. Old Blush</strain>
    </source>
</reference>
<name>A0A2P6QLN4_ROSCH</name>
<proteinExistence type="predicted"/>
<dbReference type="Proteomes" id="UP000238479">
    <property type="component" value="Chromosome 5"/>
</dbReference>
<dbReference type="Gramene" id="PRQ35090">
    <property type="protein sequence ID" value="PRQ35090"/>
    <property type="gene ID" value="RchiOBHm_Chr5g0076221"/>
</dbReference>
<accession>A0A2P6QLN4</accession>
<gene>
    <name evidence="1" type="ORF">RchiOBHm_Chr5g0076221</name>
</gene>
<comment type="caution">
    <text evidence="1">The sequence shown here is derived from an EMBL/GenBank/DDBJ whole genome shotgun (WGS) entry which is preliminary data.</text>
</comment>
<dbReference type="AlphaFoldDB" id="A0A2P6QLN4"/>
<evidence type="ECO:0000313" key="2">
    <source>
        <dbReference type="Proteomes" id="UP000238479"/>
    </source>
</evidence>